<dbReference type="Proteomes" id="UP000194546">
    <property type="component" value="Unassembled WGS sequence"/>
</dbReference>
<evidence type="ECO:0000313" key="2">
    <source>
        <dbReference type="EMBL" id="OTP67423.1"/>
    </source>
</evidence>
<evidence type="ECO:0000256" key="1">
    <source>
        <dbReference type="SAM" id="Phobius"/>
    </source>
</evidence>
<organism evidence="2 3">
    <name type="scientific">Caballeronia sordidicola</name>
    <name type="common">Burkholderia sordidicola</name>
    <dbReference type="NCBI Taxonomy" id="196367"/>
    <lineage>
        <taxon>Bacteria</taxon>
        <taxon>Pseudomonadati</taxon>
        <taxon>Pseudomonadota</taxon>
        <taxon>Betaproteobacteria</taxon>
        <taxon>Burkholderiales</taxon>
        <taxon>Burkholderiaceae</taxon>
        <taxon>Caballeronia</taxon>
    </lineage>
</organism>
<keyword evidence="1" id="KW-0812">Transmembrane</keyword>
<dbReference type="Pfam" id="PF11174">
    <property type="entry name" value="DUF2970"/>
    <property type="match status" value="1"/>
</dbReference>
<feature type="transmembrane region" description="Helical" evidence="1">
    <location>
        <begin position="34"/>
        <end position="58"/>
    </location>
</feature>
<proteinExistence type="predicted"/>
<protein>
    <recommendedName>
        <fullName evidence="4">Glycerol kinase</fullName>
    </recommendedName>
</protein>
<dbReference type="EMBL" id="NBTY01000196">
    <property type="protein sequence ID" value="OTP67423.1"/>
    <property type="molecule type" value="Genomic_DNA"/>
</dbReference>
<dbReference type="RefSeq" id="WP_086383328.1">
    <property type="nucleotide sequence ID" value="NZ_NBTY01000196.1"/>
</dbReference>
<dbReference type="InterPro" id="IPR021344">
    <property type="entry name" value="DUF2970"/>
</dbReference>
<reference evidence="2 3" key="1">
    <citation type="submission" date="2017-03" db="EMBL/GenBank/DDBJ databases">
        <title>Genome analysis of strain PAMC 26510.</title>
        <authorList>
            <person name="Oh H.-M."/>
            <person name="Yang J.-A."/>
        </authorList>
    </citation>
    <scope>NUCLEOTIDE SEQUENCE [LARGE SCALE GENOMIC DNA]</scope>
    <source>
        <strain evidence="2 3">PAMC 26510</strain>
    </source>
</reference>
<accession>A0A242M8D2</accession>
<keyword evidence="1" id="KW-1133">Transmembrane helix</keyword>
<comment type="caution">
    <text evidence="2">The sequence shown here is derived from an EMBL/GenBank/DDBJ whole genome shotgun (WGS) entry which is preliminary data.</text>
</comment>
<sequence>MNLLKMMRIVLWSFLGIRRDASHQADIAGVKLSLLPFVAIALAAGFGAILFGLAKLAISVAH</sequence>
<evidence type="ECO:0000313" key="3">
    <source>
        <dbReference type="Proteomes" id="UP000194546"/>
    </source>
</evidence>
<keyword evidence="1" id="KW-0472">Membrane</keyword>
<name>A0A242M8D2_CABSO</name>
<evidence type="ECO:0008006" key="4">
    <source>
        <dbReference type="Google" id="ProtNLM"/>
    </source>
</evidence>
<dbReference type="AlphaFoldDB" id="A0A242M8D2"/>
<gene>
    <name evidence="2" type="ORF">PAMC26510_31300</name>
</gene>